<dbReference type="PANTHER" id="PTHR48111">
    <property type="entry name" value="REGULATOR OF RPOS"/>
    <property type="match status" value="1"/>
</dbReference>
<dbReference type="SMART" id="SM00448">
    <property type="entry name" value="REC"/>
    <property type="match status" value="1"/>
</dbReference>
<dbReference type="CDD" id="cd00383">
    <property type="entry name" value="trans_reg_C"/>
    <property type="match status" value="1"/>
</dbReference>
<evidence type="ECO:0000256" key="6">
    <source>
        <dbReference type="PROSITE-ProRule" id="PRU00169"/>
    </source>
</evidence>
<dbReference type="SUPFAM" id="SSF52172">
    <property type="entry name" value="CheY-like"/>
    <property type="match status" value="1"/>
</dbReference>
<dbReference type="Gene3D" id="1.10.10.10">
    <property type="entry name" value="Winged helix-like DNA-binding domain superfamily/Winged helix DNA-binding domain"/>
    <property type="match status" value="1"/>
</dbReference>
<feature type="domain" description="OmpR/PhoB-type" evidence="9">
    <location>
        <begin position="124"/>
        <end position="219"/>
    </location>
</feature>
<gene>
    <name evidence="10" type="ORF">POL58_47325</name>
</gene>
<evidence type="ECO:0000256" key="7">
    <source>
        <dbReference type="PROSITE-ProRule" id="PRU01091"/>
    </source>
</evidence>
<keyword evidence="11" id="KW-1185">Reference proteome</keyword>
<dbReference type="PROSITE" id="PS51755">
    <property type="entry name" value="OMPR_PHOB"/>
    <property type="match status" value="1"/>
</dbReference>
<comment type="caution">
    <text evidence="10">The sequence shown here is derived from an EMBL/GenBank/DDBJ whole genome shotgun (WGS) entry which is preliminary data.</text>
</comment>
<keyword evidence="2" id="KW-0902">Two-component regulatory system</keyword>
<keyword evidence="3" id="KW-0805">Transcription regulation</keyword>
<evidence type="ECO:0000259" key="8">
    <source>
        <dbReference type="PROSITE" id="PS50110"/>
    </source>
</evidence>
<accession>A0ABT5BMX3</accession>
<dbReference type="Gene3D" id="6.10.250.690">
    <property type="match status" value="1"/>
</dbReference>
<dbReference type="PROSITE" id="PS50110">
    <property type="entry name" value="RESPONSE_REGULATORY"/>
    <property type="match status" value="1"/>
</dbReference>
<sequence>MSRILLLEDDPELGAQICGQLREAGYEVVWWRSGRTLAPEDAAAVQLVILDLMLPGTHGMDILRELRDSRAEVPVLVLSARNHTHDKVQALRLGADDYMTKPYWPEELLERVRARIRRPMLERPGVLSFGPLRLDLAARALSRDGAAIALTRTELDILIALAQRPGEAVTRRWLVEHVLDPEREGTERTLDAHVSRLRKKLGDACTIETVWAIGYRLRAEVSA</sequence>
<feature type="DNA-binding region" description="OmpR/PhoB-type" evidence="7">
    <location>
        <begin position="124"/>
        <end position="219"/>
    </location>
</feature>
<dbReference type="InterPro" id="IPR011006">
    <property type="entry name" value="CheY-like_superfamily"/>
</dbReference>
<feature type="domain" description="Response regulatory" evidence="8">
    <location>
        <begin position="3"/>
        <end position="116"/>
    </location>
</feature>
<protein>
    <submittedName>
        <fullName evidence="10">Response regulator transcription factor</fullName>
    </submittedName>
</protein>
<dbReference type="Pfam" id="PF00486">
    <property type="entry name" value="Trans_reg_C"/>
    <property type="match status" value="1"/>
</dbReference>
<evidence type="ECO:0000256" key="5">
    <source>
        <dbReference type="ARBA" id="ARBA00023163"/>
    </source>
</evidence>
<feature type="modified residue" description="4-aspartylphosphate" evidence="6">
    <location>
        <position position="51"/>
    </location>
</feature>
<reference evidence="10 11" key="1">
    <citation type="submission" date="2022-11" db="EMBL/GenBank/DDBJ databases">
        <title>Minimal conservation of predation-associated metabolite biosynthetic gene clusters underscores biosynthetic potential of Myxococcota including descriptions for ten novel species: Archangium lansinium sp. nov., Myxococcus landrumus sp. nov., Nannocystis bai.</title>
        <authorList>
            <person name="Ahearne A."/>
            <person name="Stevens C."/>
            <person name="Dowd S."/>
        </authorList>
    </citation>
    <scope>NUCLEOTIDE SEQUENCE [LARGE SCALE GENOMIC DNA]</scope>
    <source>
        <strain evidence="10 11">NCELM</strain>
    </source>
</reference>
<dbReference type="SMART" id="SM00862">
    <property type="entry name" value="Trans_reg_C"/>
    <property type="match status" value="1"/>
</dbReference>
<dbReference type="PANTHER" id="PTHR48111:SF1">
    <property type="entry name" value="TWO-COMPONENT RESPONSE REGULATOR ORR33"/>
    <property type="match status" value="1"/>
</dbReference>
<dbReference type="Proteomes" id="UP001217838">
    <property type="component" value="Unassembled WGS sequence"/>
</dbReference>
<keyword evidence="1 6" id="KW-0597">Phosphoprotein</keyword>
<organism evidence="10 11">
    <name type="scientific">Nannocystis radixulma</name>
    <dbReference type="NCBI Taxonomy" id="2995305"/>
    <lineage>
        <taxon>Bacteria</taxon>
        <taxon>Pseudomonadati</taxon>
        <taxon>Myxococcota</taxon>
        <taxon>Polyangia</taxon>
        <taxon>Nannocystales</taxon>
        <taxon>Nannocystaceae</taxon>
        <taxon>Nannocystis</taxon>
    </lineage>
</organism>
<dbReference type="InterPro" id="IPR001867">
    <property type="entry name" value="OmpR/PhoB-type_DNA-bd"/>
</dbReference>
<dbReference type="InterPro" id="IPR001789">
    <property type="entry name" value="Sig_transdc_resp-reg_receiver"/>
</dbReference>
<dbReference type="Gene3D" id="3.40.50.2300">
    <property type="match status" value="1"/>
</dbReference>
<proteinExistence type="predicted"/>
<evidence type="ECO:0000256" key="3">
    <source>
        <dbReference type="ARBA" id="ARBA00023015"/>
    </source>
</evidence>
<evidence type="ECO:0000256" key="2">
    <source>
        <dbReference type="ARBA" id="ARBA00023012"/>
    </source>
</evidence>
<dbReference type="EMBL" id="JAQNDN010000027">
    <property type="protein sequence ID" value="MDC0675447.1"/>
    <property type="molecule type" value="Genomic_DNA"/>
</dbReference>
<evidence type="ECO:0000313" key="10">
    <source>
        <dbReference type="EMBL" id="MDC0675447.1"/>
    </source>
</evidence>
<keyword evidence="5" id="KW-0804">Transcription</keyword>
<name>A0ABT5BMX3_9BACT</name>
<dbReference type="RefSeq" id="WP_272010537.1">
    <property type="nucleotide sequence ID" value="NZ_JAQNDN010000027.1"/>
</dbReference>
<dbReference type="InterPro" id="IPR036388">
    <property type="entry name" value="WH-like_DNA-bd_sf"/>
</dbReference>
<evidence type="ECO:0000256" key="4">
    <source>
        <dbReference type="ARBA" id="ARBA00023125"/>
    </source>
</evidence>
<dbReference type="Pfam" id="PF00072">
    <property type="entry name" value="Response_reg"/>
    <property type="match status" value="1"/>
</dbReference>
<dbReference type="InterPro" id="IPR039420">
    <property type="entry name" value="WalR-like"/>
</dbReference>
<keyword evidence="4 7" id="KW-0238">DNA-binding</keyword>
<evidence type="ECO:0000313" key="11">
    <source>
        <dbReference type="Proteomes" id="UP001217838"/>
    </source>
</evidence>
<evidence type="ECO:0000256" key="1">
    <source>
        <dbReference type="ARBA" id="ARBA00022553"/>
    </source>
</evidence>
<evidence type="ECO:0000259" key="9">
    <source>
        <dbReference type="PROSITE" id="PS51755"/>
    </source>
</evidence>